<dbReference type="GO" id="GO:0004930">
    <property type="term" value="F:G protein-coupled receptor activity"/>
    <property type="evidence" value="ECO:0007669"/>
    <property type="project" value="TreeGrafter"/>
</dbReference>
<dbReference type="InterPro" id="IPR036179">
    <property type="entry name" value="Ig-like_dom_sf"/>
</dbReference>
<dbReference type="Proteomes" id="UP000593565">
    <property type="component" value="Unassembled WGS sequence"/>
</dbReference>
<dbReference type="InterPro" id="IPR051587">
    <property type="entry name" value="Adhesion_GPCR"/>
</dbReference>
<protein>
    <submittedName>
        <fullName evidence="1">Uncharacterized protein</fullName>
    </submittedName>
</protein>
<dbReference type="GO" id="GO:0007189">
    <property type="term" value="P:adenylate cyclase-activating G protein-coupled receptor signaling pathway"/>
    <property type="evidence" value="ECO:0007669"/>
    <property type="project" value="TreeGrafter"/>
</dbReference>
<proteinExistence type="predicted"/>
<evidence type="ECO:0000313" key="2">
    <source>
        <dbReference type="Proteomes" id="UP000593565"/>
    </source>
</evidence>
<accession>A0A7J6AIW4</accession>
<dbReference type="InterPro" id="IPR013783">
    <property type="entry name" value="Ig-like_fold"/>
</dbReference>
<reference evidence="1 2" key="1">
    <citation type="submission" date="2020-02" db="EMBL/GenBank/DDBJ databases">
        <title>A chromosome-scale genome assembly of the black bullhead catfish (Ameiurus melas).</title>
        <authorList>
            <person name="Wen M."/>
            <person name="Zham M."/>
            <person name="Cabau C."/>
            <person name="Klopp C."/>
            <person name="Donnadieu C."/>
            <person name="Roques C."/>
            <person name="Bouchez O."/>
            <person name="Lampietro C."/>
            <person name="Jouanno E."/>
            <person name="Herpin A."/>
            <person name="Louis A."/>
            <person name="Berthelot C."/>
            <person name="Parey E."/>
            <person name="Roest-Crollius H."/>
            <person name="Braasch I."/>
            <person name="Postlethwait J."/>
            <person name="Robinson-Rechavi M."/>
            <person name="Echchiki A."/>
            <person name="Begum T."/>
            <person name="Montfort J."/>
            <person name="Schartl M."/>
            <person name="Bobe J."/>
            <person name="Guiguen Y."/>
        </authorList>
    </citation>
    <scope>NUCLEOTIDE SEQUENCE [LARGE SCALE GENOMIC DNA]</scope>
    <source>
        <strain evidence="1">M_S1</strain>
        <tissue evidence="1">Blood</tissue>
    </source>
</reference>
<dbReference type="EMBL" id="JAAGNN010000012">
    <property type="protein sequence ID" value="KAF4082580.1"/>
    <property type="molecule type" value="Genomic_DNA"/>
</dbReference>
<comment type="caution">
    <text evidence="1">The sequence shown here is derived from an EMBL/GenBank/DDBJ whole genome shotgun (WGS) entry which is preliminary data.</text>
</comment>
<keyword evidence="2" id="KW-1185">Reference proteome</keyword>
<dbReference type="AlphaFoldDB" id="A0A7J6AIW4"/>
<dbReference type="PANTHER" id="PTHR45813:SF4">
    <property type="entry name" value="ADHESION G PROTEIN-COUPLED RECEPTOR F5"/>
    <property type="match status" value="1"/>
</dbReference>
<name>A0A7J6AIW4_AMEME</name>
<evidence type="ECO:0000313" key="1">
    <source>
        <dbReference type="EMBL" id="KAF4082580.1"/>
    </source>
</evidence>
<dbReference type="PANTHER" id="PTHR45813">
    <property type="entry name" value="IG-LIKE DOMAIN-CONTAINING PROTEIN"/>
    <property type="match status" value="1"/>
</dbReference>
<dbReference type="Gene3D" id="2.60.40.10">
    <property type="entry name" value="Immunoglobulins"/>
    <property type="match status" value="1"/>
</dbReference>
<organism evidence="1 2">
    <name type="scientific">Ameiurus melas</name>
    <name type="common">Black bullhead</name>
    <name type="synonym">Silurus melas</name>
    <dbReference type="NCBI Taxonomy" id="219545"/>
    <lineage>
        <taxon>Eukaryota</taxon>
        <taxon>Metazoa</taxon>
        <taxon>Chordata</taxon>
        <taxon>Craniata</taxon>
        <taxon>Vertebrata</taxon>
        <taxon>Euteleostomi</taxon>
        <taxon>Actinopterygii</taxon>
        <taxon>Neopterygii</taxon>
        <taxon>Teleostei</taxon>
        <taxon>Ostariophysi</taxon>
        <taxon>Siluriformes</taxon>
        <taxon>Ictaluridae</taxon>
        <taxon>Ameiurus</taxon>
    </lineage>
</organism>
<dbReference type="SUPFAM" id="SSF48726">
    <property type="entry name" value="Immunoglobulin"/>
    <property type="match status" value="1"/>
</dbReference>
<sequence length="268" mass="29138">MNKNILQPSDKYAVNNLTLTVNSVTPDDSGLYECSTTVNSVPYVIWQSITIQPYPDIQMTLSKVVKCDNMAIPLQCCFQGMYKGNWNGTCTSKASVTTGCISCDYEINKQTCQSNGQVIPIICQLTPLSGSTTQSFLKSINIEVKNKEFSCSDNVFGAGDSQAISITNCTGDMVGNQTAKCNSSGRWDIIENNCIPRIFQTLINDAKILQLEDIPQFMTNLSSATVGTQNITGSSATIVTIVEILNTISNLSSTVLINQPIMMVSKFT</sequence>
<gene>
    <name evidence="1" type="ORF">AMELA_G00153270</name>
</gene>